<organism evidence="3 4">
    <name type="scientific">Candidatus Ruania gallistercoris</name>
    <dbReference type="NCBI Taxonomy" id="2838746"/>
    <lineage>
        <taxon>Bacteria</taxon>
        <taxon>Bacillati</taxon>
        <taxon>Actinomycetota</taxon>
        <taxon>Actinomycetes</taxon>
        <taxon>Micrococcales</taxon>
        <taxon>Ruaniaceae</taxon>
        <taxon>Ruania</taxon>
    </lineage>
</organism>
<feature type="compositionally biased region" description="Acidic residues" evidence="1">
    <location>
        <begin position="214"/>
        <end position="236"/>
    </location>
</feature>
<evidence type="ECO:0000313" key="4">
    <source>
        <dbReference type="Proteomes" id="UP000824037"/>
    </source>
</evidence>
<dbReference type="AlphaFoldDB" id="A0A9D2EBN8"/>
<feature type="transmembrane region" description="Helical" evidence="2">
    <location>
        <begin position="38"/>
        <end position="59"/>
    </location>
</feature>
<comment type="caution">
    <text evidence="3">The sequence shown here is derived from an EMBL/GenBank/DDBJ whole genome shotgun (WGS) entry which is preliminary data.</text>
</comment>
<feature type="region of interest" description="Disordered" evidence="1">
    <location>
        <begin position="206"/>
        <end position="261"/>
    </location>
</feature>
<sequence>MNIEDWLHADARRDGDNPLEARLGGLVDRVRSRRRRRAATQAGGVVTVVAAGLVVWQVGGPWDRPAPPPATDPPAPTEPPSVDWCGTDLDQVTGDTQILDGGAQVSGDRTLDIALRSEEELALAAAVDLAVTAEASNEVIAYSEGAADGELTVSPGEDASLTRGLDDLVLCEDGFTGAAEVTVGALAADAGTWQLADPVAVTFEDGSLTTGAGSEEDSTADADGSENPDGSDDESGSPDQGTQISPPEAYEPTCGQAWEPPTAYTGWEVLTDFGTGPYQASPDGSTGGLSGEFTLRNTAAQDLTADTYTQVVLVQDGTVVAPAMLGSDHVAETSLAAGEETTESGGHQLWDVCDDSWTGVGPSLPAGEYTAYVLLLDAGPYWDSGERAVLAVSEGQEIEVTE</sequence>
<evidence type="ECO:0000313" key="3">
    <source>
        <dbReference type="EMBL" id="HIZ34684.1"/>
    </source>
</evidence>
<accession>A0A9D2EBN8</accession>
<keyword evidence="2" id="KW-1133">Transmembrane helix</keyword>
<dbReference type="Proteomes" id="UP000824037">
    <property type="component" value="Unassembled WGS sequence"/>
</dbReference>
<keyword evidence="2" id="KW-0472">Membrane</keyword>
<evidence type="ECO:0000256" key="1">
    <source>
        <dbReference type="SAM" id="MobiDB-lite"/>
    </source>
</evidence>
<protein>
    <submittedName>
        <fullName evidence="3">Uncharacterized protein</fullName>
    </submittedName>
</protein>
<proteinExistence type="predicted"/>
<gene>
    <name evidence="3" type="ORF">H9815_02810</name>
</gene>
<reference evidence="3" key="1">
    <citation type="journal article" date="2021" name="PeerJ">
        <title>Extensive microbial diversity within the chicken gut microbiome revealed by metagenomics and culture.</title>
        <authorList>
            <person name="Gilroy R."/>
            <person name="Ravi A."/>
            <person name="Getino M."/>
            <person name="Pursley I."/>
            <person name="Horton D.L."/>
            <person name="Alikhan N.F."/>
            <person name="Baker D."/>
            <person name="Gharbi K."/>
            <person name="Hall N."/>
            <person name="Watson M."/>
            <person name="Adriaenssens E.M."/>
            <person name="Foster-Nyarko E."/>
            <person name="Jarju S."/>
            <person name="Secka A."/>
            <person name="Antonio M."/>
            <person name="Oren A."/>
            <person name="Chaudhuri R.R."/>
            <person name="La Ragione R."/>
            <person name="Hildebrand F."/>
            <person name="Pallen M.J."/>
        </authorList>
    </citation>
    <scope>NUCLEOTIDE SEQUENCE</scope>
    <source>
        <strain evidence="3">ChiGjej4B4-7305</strain>
    </source>
</reference>
<feature type="compositionally biased region" description="Pro residues" evidence="1">
    <location>
        <begin position="64"/>
        <end position="79"/>
    </location>
</feature>
<keyword evidence="2" id="KW-0812">Transmembrane</keyword>
<feature type="region of interest" description="Disordered" evidence="1">
    <location>
        <begin position="60"/>
        <end position="81"/>
    </location>
</feature>
<name>A0A9D2EBN8_9MICO</name>
<reference evidence="3" key="2">
    <citation type="submission" date="2021-04" db="EMBL/GenBank/DDBJ databases">
        <authorList>
            <person name="Gilroy R."/>
        </authorList>
    </citation>
    <scope>NUCLEOTIDE SEQUENCE</scope>
    <source>
        <strain evidence="3">ChiGjej4B4-7305</strain>
    </source>
</reference>
<evidence type="ECO:0000256" key="2">
    <source>
        <dbReference type="SAM" id="Phobius"/>
    </source>
</evidence>
<dbReference type="EMBL" id="DXBY01000050">
    <property type="protein sequence ID" value="HIZ34684.1"/>
    <property type="molecule type" value="Genomic_DNA"/>
</dbReference>